<dbReference type="Pfam" id="PF07366">
    <property type="entry name" value="SnoaL"/>
    <property type="match status" value="1"/>
</dbReference>
<dbReference type="GO" id="GO:0030638">
    <property type="term" value="P:polyketide metabolic process"/>
    <property type="evidence" value="ECO:0007669"/>
    <property type="project" value="InterPro"/>
</dbReference>
<reference evidence="1 2" key="1">
    <citation type="submission" date="2014-05" db="EMBL/GenBank/DDBJ databases">
        <title>Whole genome shotgun sequence of Rhizobium rhizogenes NBRC 13257.</title>
        <authorList>
            <person name="Katano-Makiyama Y."/>
            <person name="Hosoyama A."/>
            <person name="Hashimoto M."/>
            <person name="Hosoyama Y."/>
            <person name="Noguchi M."/>
            <person name="Tsuchikane K."/>
            <person name="Kimura A."/>
            <person name="Ohji S."/>
            <person name="Ichikawa N."/>
            <person name="Yamazoe A."/>
            <person name="Fujita N."/>
        </authorList>
    </citation>
    <scope>NUCLEOTIDE SEQUENCE [LARGE SCALE GENOMIC DNA]</scope>
    <source>
        <strain evidence="1 2">NBRC 13257</strain>
    </source>
</reference>
<dbReference type="AlphaFoldDB" id="A0AA87Q2J1"/>
<comment type="caution">
    <text evidence="1">The sequence shown here is derived from an EMBL/GenBank/DDBJ whole genome shotgun (WGS) entry which is preliminary data.</text>
</comment>
<dbReference type="InterPro" id="IPR009959">
    <property type="entry name" value="Cyclase_SnoaL-like"/>
</dbReference>
<proteinExistence type="predicted"/>
<protein>
    <recommendedName>
        <fullName evidence="3">Ester cyclase</fullName>
    </recommendedName>
</protein>
<name>A0AA87Q2J1_RHIRH</name>
<sequence>MTDTNNHFMKRFVDFINTADAKMAEELVSPNAIFFVPGRPEPMKGPSGYMAIIDMMRGGFPDIQWTLQETVTEQDKIAVRFMMHGTHKGTFFGVPATGKQISVQALNIYHLSDGQIVEEYGQPDLLGLMQQIGALPK</sequence>
<dbReference type="InterPro" id="IPR032710">
    <property type="entry name" value="NTF2-like_dom_sf"/>
</dbReference>
<evidence type="ECO:0000313" key="1">
    <source>
        <dbReference type="EMBL" id="GAJ92687.1"/>
    </source>
</evidence>
<dbReference type="EMBL" id="BAYX01000004">
    <property type="protein sequence ID" value="GAJ92687.1"/>
    <property type="molecule type" value="Genomic_DNA"/>
</dbReference>
<organism evidence="1 2">
    <name type="scientific">Rhizobium rhizogenes NBRC 13257</name>
    <dbReference type="NCBI Taxonomy" id="1220581"/>
    <lineage>
        <taxon>Bacteria</taxon>
        <taxon>Pseudomonadati</taxon>
        <taxon>Pseudomonadota</taxon>
        <taxon>Alphaproteobacteria</taxon>
        <taxon>Hyphomicrobiales</taxon>
        <taxon>Rhizobiaceae</taxon>
        <taxon>Rhizobium/Agrobacterium group</taxon>
        <taxon>Rhizobium</taxon>
    </lineage>
</organism>
<dbReference type="Proteomes" id="UP000026941">
    <property type="component" value="Unassembled WGS sequence"/>
</dbReference>
<dbReference type="PANTHER" id="PTHR38436:SF1">
    <property type="entry name" value="ESTER CYCLASE"/>
    <property type="match status" value="1"/>
</dbReference>
<accession>A0AA87Q2J1</accession>
<dbReference type="Gene3D" id="3.10.450.50">
    <property type="match status" value="1"/>
</dbReference>
<evidence type="ECO:0008006" key="3">
    <source>
        <dbReference type="Google" id="ProtNLM"/>
    </source>
</evidence>
<dbReference type="RefSeq" id="WP_007694558.1">
    <property type="nucleotide sequence ID" value="NZ_BAYX01000004.1"/>
</dbReference>
<gene>
    <name evidence="1" type="ORF">RRH01S_04_02410</name>
</gene>
<dbReference type="PANTHER" id="PTHR38436">
    <property type="entry name" value="POLYKETIDE CYCLASE SNOAL-LIKE DOMAIN"/>
    <property type="match status" value="1"/>
</dbReference>
<dbReference type="SUPFAM" id="SSF54427">
    <property type="entry name" value="NTF2-like"/>
    <property type="match status" value="1"/>
</dbReference>
<evidence type="ECO:0000313" key="2">
    <source>
        <dbReference type="Proteomes" id="UP000026941"/>
    </source>
</evidence>